<dbReference type="InterPro" id="IPR008936">
    <property type="entry name" value="Rho_GTPase_activation_prot"/>
</dbReference>
<evidence type="ECO:0000313" key="4">
    <source>
        <dbReference type="Proteomes" id="UP000324222"/>
    </source>
</evidence>
<dbReference type="PROSITE" id="PS50238">
    <property type="entry name" value="RHOGAP"/>
    <property type="match status" value="1"/>
</dbReference>
<comment type="caution">
    <text evidence="3">The sequence shown here is derived from an EMBL/GenBank/DDBJ whole genome shotgun (WGS) entry which is preliminary data.</text>
</comment>
<dbReference type="GO" id="GO:0005096">
    <property type="term" value="F:GTPase activator activity"/>
    <property type="evidence" value="ECO:0007669"/>
    <property type="project" value="UniProtKB-KW"/>
</dbReference>
<dbReference type="PANTHER" id="PTHR15228:SF25">
    <property type="entry name" value="F-BAR DOMAIN-CONTAINING PROTEIN"/>
    <property type="match status" value="1"/>
</dbReference>
<dbReference type="InterPro" id="IPR000198">
    <property type="entry name" value="RhoGAP_dom"/>
</dbReference>
<dbReference type="AlphaFoldDB" id="A0A5B7IBY2"/>
<proteinExistence type="predicted"/>
<evidence type="ECO:0000256" key="1">
    <source>
        <dbReference type="ARBA" id="ARBA00022468"/>
    </source>
</evidence>
<dbReference type="Proteomes" id="UP000324222">
    <property type="component" value="Unassembled WGS sequence"/>
</dbReference>
<dbReference type="OrthoDB" id="79452at2759"/>
<dbReference type="Pfam" id="PF00620">
    <property type="entry name" value="RhoGAP"/>
    <property type="match status" value="1"/>
</dbReference>
<keyword evidence="4" id="KW-1185">Reference proteome</keyword>
<sequence length="96" mass="10875">MFPPNLQTTSFHHLPCPATSRHPVSAHSISLSLQGIYRVSGVKSRVEKLCQAFENGAHLVDLSDQHPNVIANVLKLYLRQLPEPLLTFRLYPDFIR</sequence>
<dbReference type="GO" id="GO:0007165">
    <property type="term" value="P:signal transduction"/>
    <property type="evidence" value="ECO:0007669"/>
    <property type="project" value="InterPro"/>
</dbReference>
<evidence type="ECO:0000313" key="3">
    <source>
        <dbReference type="EMBL" id="MPC78164.1"/>
    </source>
</evidence>
<dbReference type="Gene3D" id="1.10.555.10">
    <property type="entry name" value="Rho GTPase activation protein"/>
    <property type="match status" value="1"/>
</dbReference>
<organism evidence="3 4">
    <name type="scientific">Portunus trituberculatus</name>
    <name type="common">Swimming crab</name>
    <name type="synonym">Neptunus trituberculatus</name>
    <dbReference type="NCBI Taxonomy" id="210409"/>
    <lineage>
        <taxon>Eukaryota</taxon>
        <taxon>Metazoa</taxon>
        <taxon>Ecdysozoa</taxon>
        <taxon>Arthropoda</taxon>
        <taxon>Crustacea</taxon>
        <taxon>Multicrustacea</taxon>
        <taxon>Malacostraca</taxon>
        <taxon>Eumalacostraca</taxon>
        <taxon>Eucarida</taxon>
        <taxon>Decapoda</taxon>
        <taxon>Pleocyemata</taxon>
        <taxon>Brachyura</taxon>
        <taxon>Eubrachyura</taxon>
        <taxon>Portunoidea</taxon>
        <taxon>Portunidae</taxon>
        <taxon>Portuninae</taxon>
        <taxon>Portunus</taxon>
    </lineage>
</organism>
<accession>A0A5B7IBY2</accession>
<reference evidence="3 4" key="1">
    <citation type="submission" date="2019-05" db="EMBL/GenBank/DDBJ databases">
        <title>Another draft genome of Portunus trituberculatus and its Hox gene families provides insights of decapod evolution.</title>
        <authorList>
            <person name="Jeong J.-H."/>
            <person name="Song I."/>
            <person name="Kim S."/>
            <person name="Choi T."/>
            <person name="Kim D."/>
            <person name="Ryu S."/>
            <person name="Kim W."/>
        </authorList>
    </citation>
    <scope>NUCLEOTIDE SEQUENCE [LARGE SCALE GENOMIC DNA]</scope>
    <source>
        <tissue evidence="3">Muscle</tissue>
    </source>
</reference>
<feature type="domain" description="Rho-GAP" evidence="2">
    <location>
        <begin position="1"/>
        <end position="96"/>
    </location>
</feature>
<dbReference type="SUPFAM" id="SSF48350">
    <property type="entry name" value="GTPase activation domain, GAP"/>
    <property type="match status" value="1"/>
</dbReference>
<keyword evidence="1" id="KW-0343">GTPase activation</keyword>
<name>A0A5B7IBY2_PORTR</name>
<dbReference type="GO" id="GO:0051056">
    <property type="term" value="P:regulation of small GTPase mediated signal transduction"/>
    <property type="evidence" value="ECO:0007669"/>
    <property type="project" value="UniProtKB-ARBA"/>
</dbReference>
<dbReference type="EMBL" id="VSRR010047755">
    <property type="protein sequence ID" value="MPC78164.1"/>
    <property type="molecule type" value="Genomic_DNA"/>
</dbReference>
<gene>
    <name evidence="3" type="primary">arhgap29</name>
    <name evidence="3" type="ORF">E2C01_072646</name>
</gene>
<dbReference type="PANTHER" id="PTHR15228">
    <property type="entry name" value="SPERMATHECAL PHYSIOLOGY VARIANT"/>
    <property type="match status" value="1"/>
</dbReference>
<evidence type="ECO:0000259" key="2">
    <source>
        <dbReference type="PROSITE" id="PS50238"/>
    </source>
</evidence>
<protein>
    <submittedName>
        <fullName evidence="3">Rho GTPase-activating protein 29</fullName>
    </submittedName>
</protein>
<dbReference type="InterPro" id="IPR051025">
    <property type="entry name" value="RhoGAP"/>
</dbReference>